<dbReference type="InterPro" id="IPR009290">
    <property type="entry name" value="Radial_spoke_3"/>
</dbReference>
<feature type="compositionally biased region" description="Basic and acidic residues" evidence="9">
    <location>
        <begin position="587"/>
        <end position="601"/>
    </location>
</feature>
<gene>
    <name evidence="11" type="primary">RSPH3_1</name>
    <name evidence="11" type="ORF">g.35456</name>
</gene>
<evidence type="ECO:0000256" key="4">
    <source>
        <dbReference type="ARBA" id="ARBA00022553"/>
    </source>
</evidence>
<name>A0A0K8SRW7_LYGHE</name>
<feature type="compositionally biased region" description="Basic and acidic residues" evidence="9">
    <location>
        <begin position="542"/>
        <end position="552"/>
    </location>
</feature>
<keyword evidence="4" id="KW-0597">Phosphoprotein</keyword>
<protein>
    <submittedName>
        <fullName evidence="11">Radial spoke head protein 3</fullName>
    </submittedName>
</protein>
<comment type="similarity">
    <text evidence="2">Belongs to the flagellar radial spoke RSP3 family.</text>
</comment>
<evidence type="ECO:0000256" key="6">
    <source>
        <dbReference type="ARBA" id="ARBA00023069"/>
    </source>
</evidence>
<keyword evidence="6" id="KW-0969">Cilium</keyword>
<reference evidence="10" key="1">
    <citation type="submission" date="2014-09" db="EMBL/GenBank/DDBJ databases">
        <authorList>
            <person name="Magalhaes I.L.F."/>
            <person name="Oliveira U."/>
            <person name="Santos F.R."/>
            <person name="Vidigal T.H.D.A."/>
            <person name="Brescovit A.D."/>
            <person name="Santos A.J."/>
        </authorList>
    </citation>
    <scope>NUCLEOTIDE SEQUENCE</scope>
</reference>
<feature type="region of interest" description="Disordered" evidence="9">
    <location>
        <begin position="1"/>
        <end position="26"/>
    </location>
</feature>
<evidence type="ECO:0000256" key="5">
    <source>
        <dbReference type="ARBA" id="ARBA00022846"/>
    </source>
</evidence>
<feature type="region of interest" description="Disordered" evidence="9">
    <location>
        <begin position="542"/>
        <end position="601"/>
    </location>
</feature>
<evidence type="ECO:0000256" key="2">
    <source>
        <dbReference type="ARBA" id="ARBA00006737"/>
    </source>
</evidence>
<proteinExistence type="inferred from homology"/>
<evidence type="ECO:0000256" key="7">
    <source>
        <dbReference type="ARBA" id="ARBA00023212"/>
    </source>
</evidence>
<dbReference type="EMBL" id="GDHC01006331">
    <property type="protein sequence ID" value="JAQ12298.1"/>
    <property type="molecule type" value="Transcribed_RNA"/>
</dbReference>
<evidence type="ECO:0000256" key="9">
    <source>
        <dbReference type="SAM" id="MobiDB-lite"/>
    </source>
</evidence>
<evidence type="ECO:0000313" key="10">
    <source>
        <dbReference type="EMBL" id="JAG56092.1"/>
    </source>
</evidence>
<sequence>QSAVGQQRACRHEQHGRTPGMSSAEVTGGSEVNVLEVHQGDSPDSLSDSDAAFTVINDAALSDRSSPLNDYVKPNDYKNNNLNNGYQKTFSKKNINLTGSDMSDDFVNTLDAKLRDLEDGQRKRNKKNKGPLDNRPMFITTVKTGIFLDPPPELAALLGYPRSCNASSGSTTSQKSGEGLMYSYSSQPRVVNTTKYASKLPKPTPKINNEKQQQNNEKFQARTYTRAKRDIGFTSNINKKTEDPPSNQVPYGNIMYDRRVIRGPAFMHHPVPTSAIESQAARQAEARRRAMARRKAQTTRARNLRLRMGTPPPVEGRKHEDIQTEEYLEDLFEHPPVETVFTQTDYYTDRPPTPEFVPAKTGVDISTQIYPGELFHFDTEVKPILEVLVGKTIEQALVEVMEEDELASIREQQRRFREIRDAELAEQGRLEEEEKRKRKEMEMRLLEQEDAVRDQRSTEDRIAAAVLTTGYIADLLPSVIKDLNTAGFLYDETKQEVDEKFMPWLMKEVKTEMQKMVENRELISDILREIIETRAEVYRTMGEKEEKWRGTSEEPEEELPEFEEVEGEIEGELEEEVGGEEEELDEEAKAAEEQEQEKAAT</sequence>
<dbReference type="EMBL" id="GBRD01009732">
    <property type="protein sequence ID" value="JAG56092.1"/>
    <property type="molecule type" value="Transcribed_RNA"/>
</dbReference>
<comment type="subcellular location">
    <subcellularLocation>
        <location evidence="1">Cytoplasm</location>
        <location evidence="1">Cytoskeleton</location>
        <location evidence="1">Flagellum axoneme</location>
    </subcellularLocation>
</comment>
<feature type="non-terminal residue" evidence="10">
    <location>
        <position position="1"/>
    </location>
</feature>
<dbReference type="AlphaFoldDB" id="A0A0K8SRW7"/>
<dbReference type="PANTHER" id="PTHR21648">
    <property type="entry name" value="FLAGELLAR RADIAL SPOKE PROTEIN 3"/>
    <property type="match status" value="1"/>
</dbReference>
<evidence type="ECO:0000313" key="11">
    <source>
        <dbReference type="EMBL" id="JAQ12298.1"/>
    </source>
</evidence>
<evidence type="ECO:0000256" key="8">
    <source>
        <dbReference type="ARBA" id="ARBA00023273"/>
    </source>
</evidence>
<evidence type="ECO:0000256" key="3">
    <source>
        <dbReference type="ARBA" id="ARBA00022490"/>
    </source>
</evidence>
<dbReference type="GO" id="GO:0005929">
    <property type="term" value="C:cilium"/>
    <property type="evidence" value="ECO:0007669"/>
    <property type="project" value="TreeGrafter"/>
</dbReference>
<keyword evidence="8" id="KW-0966">Cell projection</keyword>
<keyword evidence="5" id="KW-0282">Flagellum</keyword>
<evidence type="ECO:0000256" key="1">
    <source>
        <dbReference type="ARBA" id="ARBA00004611"/>
    </source>
</evidence>
<dbReference type="Pfam" id="PF06098">
    <property type="entry name" value="Radial_spoke_3"/>
    <property type="match status" value="1"/>
</dbReference>
<accession>A0A0K8SRW7</accession>
<reference evidence="11" key="2">
    <citation type="journal article" date="2016" name="Gigascience">
        <title>De novo construction of an expanded transcriptome assembly for the western tarnished plant bug, Lygus hesperus.</title>
        <authorList>
            <person name="Tassone E.E."/>
            <person name="Geib S.M."/>
            <person name="Hall B."/>
            <person name="Fabrick J.A."/>
            <person name="Brent C.S."/>
            <person name="Hull J.J."/>
        </authorList>
    </citation>
    <scope>NUCLEOTIDE SEQUENCE</scope>
</reference>
<keyword evidence="3" id="KW-0963">Cytoplasm</keyword>
<feature type="compositionally biased region" description="Acidic residues" evidence="9">
    <location>
        <begin position="553"/>
        <end position="586"/>
    </location>
</feature>
<dbReference type="PANTHER" id="PTHR21648:SF0">
    <property type="entry name" value="RADIAL SPOKE HEAD PROTEIN 3 HOMOLOG"/>
    <property type="match status" value="1"/>
</dbReference>
<keyword evidence="7" id="KW-0206">Cytoskeleton</keyword>
<organism evidence="10">
    <name type="scientific">Lygus hesperus</name>
    <name type="common">Western plant bug</name>
    <dbReference type="NCBI Taxonomy" id="30085"/>
    <lineage>
        <taxon>Eukaryota</taxon>
        <taxon>Metazoa</taxon>
        <taxon>Ecdysozoa</taxon>
        <taxon>Arthropoda</taxon>
        <taxon>Hexapoda</taxon>
        <taxon>Insecta</taxon>
        <taxon>Pterygota</taxon>
        <taxon>Neoptera</taxon>
        <taxon>Paraneoptera</taxon>
        <taxon>Hemiptera</taxon>
        <taxon>Heteroptera</taxon>
        <taxon>Panheteroptera</taxon>
        <taxon>Cimicomorpha</taxon>
        <taxon>Miridae</taxon>
        <taxon>Mirini</taxon>
        <taxon>Lygus</taxon>
    </lineage>
</organism>